<keyword evidence="2" id="KW-1185">Reference proteome</keyword>
<name>A0A830ERU9_9EURY</name>
<protein>
    <submittedName>
        <fullName evidence="1">Uncharacterized protein</fullName>
    </submittedName>
</protein>
<sequence>MLDDTYDATFIHQPEQSDIEINGELQCLSCDEKFFPDMTEDVLNAAVEGPIASRIDCPECGAELEFLIEPLPTEEIGLGFKIVRA</sequence>
<dbReference type="RefSeq" id="WP_188786503.1">
    <property type="nucleotide sequence ID" value="NZ_BMOC01000005.1"/>
</dbReference>
<organism evidence="1 2">
    <name type="scientific">Halobellus salinus</name>
    <dbReference type="NCBI Taxonomy" id="931585"/>
    <lineage>
        <taxon>Archaea</taxon>
        <taxon>Methanobacteriati</taxon>
        <taxon>Methanobacteriota</taxon>
        <taxon>Stenosarchaea group</taxon>
        <taxon>Halobacteria</taxon>
        <taxon>Halobacteriales</taxon>
        <taxon>Haloferacaceae</taxon>
        <taxon>Halobellus</taxon>
    </lineage>
</organism>
<reference evidence="1" key="1">
    <citation type="journal article" date="2014" name="Int. J. Syst. Evol. Microbiol.">
        <title>Complete genome sequence of Corynebacterium casei LMG S-19264T (=DSM 44701T), isolated from a smear-ripened cheese.</title>
        <authorList>
            <consortium name="US DOE Joint Genome Institute (JGI-PGF)"/>
            <person name="Walter F."/>
            <person name="Albersmeier A."/>
            <person name="Kalinowski J."/>
            <person name="Ruckert C."/>
        </authorList>
    </citation>
    <scope>NUCLEOTIDE SEQUENCE</scope>
    <source>
        <strain evidence="1">JCM 14359</strain>
    </source>
</reference>
<dbReference type="Proteomes" id="UP000653099">
    <property type="component" value="Unassembled WGS sequence"/>
</dbReference>
<comment type="caution">
    <text evidence="1">The sequence shown here is derived from an EMBL/GenBank/DDBJ whole genome shotgun (WGS) entry which is preliminary data.</text>
</comment>
<proteinExistence type="predicted"/>
<dbReference type="EMBL" id="BMOC01000005">
    <property type="protein sequence ID" value="GGJ03935.1"/>
    <property type="molecule type" value="Genomic_DNA"/>
</dbReference>
<dbReference type="AlphaFoldDB" id="A0A830ERU9"/>
<accession>A0A830ERU9</accession>
<evidence type="ECO:0000313" key="2">
    <source>
        <dbReference type="Proteomes" id="UP000653099"/>
    </source>
</evidence>
<evidence type="ECO:0000313" key="1">
    <source>
        <dbReference type="EMBL" id="GGJ03935.1"/>
    </source>
</evidence>
<reference evidence="1" key="2">
    <citation type="submission" date="2020-09" db="EMBL/GenBank/DDBJ databases">
        <authorList>
            <person name="Sun Q."/>
            <person name="Ohkuma M."/>
        </authorList>
    </citation>
    <scope>NUCLEOTIDE SEQUENCE</scope>
    <source>
        <strain evidence="1">JCM 14359</strain>
    </source>
</reference>
<gene>
    <name evidence="1" type="ORF">GCM10008995_12210</name>
</gene>